<reference evidence="2 3" key="1">
    <citation type="journal article" date="2019" name="PLoS ONE">
        <title>Comparative genome analysis indicates high evolutionary potential of pathogenicity genes in Colletotrichum tanaceti.</title>
        <authorList>
            <person name="Lelwala R.V."/>
            <person name="Korhonen P.K."/>
            <person name="Young N.D."/>
            <person name="Scott J.B."/>
            <person name="Ades P.A."/>
            <person name="Gasser R.B."/>
            <person name="Taylor P.W.J."/>
        </authorList>
    </citation>
    <scope>NUCLEOTIDE SEQUENCE [LARGE SCALE GENOMIC DNA]</scope>
    <source>
        <strain evidence="2">BRIP57314</strain>
    </source>
</reference>
<sequence>MLFVNFLFPAALLAVAALALALPSQSQSQTMELPKGYSIFVPEWEVQAKPGGDTMILRGTVEEVLDELHGINPNYEHDFGLDLDLDLDFDLSQPTFPSLSQPAAPAVEKRDDFQDARFQCNVTVLADARVIATGAKYLGGVKGQPRGDPGPNSCGRVSCSWNSAIWFCNDNTHSISAGSYQTLADGTYHILKQCTAGEWVSGQTWHKDNWRVLVGRDKC</sequence>
<dbReference type="AlphaFoldDB" id="A0A4U6X866"/>
<dbReference type="OrthoDB" id="3552888at2759"/>
<evidence type="ECO:0000256" key="1">
    <source>
        <dbReference type="SAM" id="SignalP"/>
    </source>
</evidence>
<gene>
    <name evidence="2" type="ORF">CTA1_13088</name>
</gene>
<evidence type="ECO:0008006" key="4">
    <source>
        <dbReference type="Google" id="ProtNLM"/>
    </source>
</evidence>
<comment type="caution">
    <text evidence="2">The sequence shown here is derived from an EMBL/GenBank/DDBJ whole genome shotgun (WGS) entry which is preliminary data.</text>
</comment>
<dbReference type="PANTHER" id="PTHR35605:SF1">
    <property type="entry name" value="ECP2 EFFECTOR PROTEIN DOMAIN-CONTAINING PROTEIN-RELATED"/>
    <property type="match status" value="1"/>
</dbReference>
<organism evidence="2 3">
    <name type="scientific">Colletotrichum tanaceti</name>
    <dbReference type="NCBI Taxonomy" id="1306861"/>
    <lineage>
        <taxon>Eukaryota</taxon>
        <taxon>Fungi</taxon>
        <taxon>Dikarya</taxon>
        <taxon>Ascomycota</taxon>
        <taxon>Pezizomycotina</taxon>
        <taxon>Sordariomycetes</taxon>
        <taxon>Hypocreomycetidae</taxon>
        <taxon>Glomerellales</taxon>
        <taxon>Glomerellaceae</taxon>
        <taxon>Colletotrichum</taxon>
        <taxon>Colletotrichum destructivum species complex</taxon>
    </lineage>
</organism>
<accession>A0A4U6X866</accession>
<feature type="chain" id="PRO_5020705573" description="Secreted protein" evidence="1">
    <location>
        <begin position="22"/>
        <end position="219"/>
    </location>
</feature>
<evidence type="ECO:0000313" key="3">
    <source>
        <dbReference type="Proteomes" id="UP000310108"/>
    </source>
</evidence>
<keyword evidence="3" id="KW-1185">Reference proteome</keyword>
<feature type="signal peptide" evidence="1">
    <location>
        <begin position="1"/>
        <end position="21"/>
    </location>
</feature>
<protein>
    <recommendedName>
        <fullName evidence="4">Secreted protein</fullName>
    </recommendedName>
</protein>
<evidence type="ECO:0000313" key="2">
    <source>
        <dbReference type="EMBL" id="TKW49717.1"/>
    </source>
</evidence>
<keyword evidence="1" id="KW-0732">Signal</keyword>
<dbReference type="Proteomes" id="UP000310108">
    <property type="component" value="Unassembled WGS sequence"/>
</dbReference>
<proteinExistence type="predicted"/>
<name>A0A4U6X866_9PEZI</name>
<dbReference type="PANTHER" id="PTHR35605">
    <property type="entry name" value="ECP2 EFFECTOR PROTEIN DOMAIN-CONTAINING PROTEIN-RELATED"/>
    <property type="match status" value="1"/>
</dbReference>
<dbReference type="STRING" id="1306861.A0A4U6X866"/>
<dbReference type="EMBL" id="PJEX01000492">
    <property type="protein sequence ID" value="TKW49717.1"/>
    <property type="molecule type" value="Genomic_DNA"/>
</dbReference>